<protein>
    <recommendedName>
        <fullName evidence="9">Lipoprotein signal peptidase</fullName>
        <ecNumber evidence="9">3.4.23.36</ecNumber>
    </recommendedName>
    <alternativeName>
        <fullName evidence="9">Prolipoprotein signal peptidase</fullName>
    </alternativeName>
    <alternativeName>
        <fullName evidence="9">Signal peptidase II</fullName>
        <shortName evidence="9">SPase II</shortName>
    </alternativeName>
</protein>
<feature type="active site" evidence="9">
    <location>
        <position position="141"/>
    </location>
</feature>
<proteinExistence type="inferred from homology"/>
<comment type="pathway">
    <text evidence="9">Protein modification; lipoprotein biosynthesis (signal peptide cleavage).</text>
</comment>
<dbReference type="RefSeq" id="WP_332836872.1">
    <property type="nucleotide sequence ID" value="NZ_JACHZG010000001.1"/>
</dbReference>
<evidence type="ECO:0000256" key="1">
    <source>
        <dbReference type="ARBA" id="ARBA00006139"/>
    </source>
</evidence>
<name>A0A7W5JXQ2_9ACTN</name>
<dbReference type="InterPro" id="IPR001872">
    <property type="entry name" value="Peptidase_A8"/>
</dbReference>
<evidence type="ECO:0000256" key="2">
    <source>
        <dbReference type="ARBA" id="ARBA00022475"/>
    </source>
</evidence>
<keyword evidence="4 9" id="KW-0812">Transmembrane</keyword>
<comment type="function">
    <text evidence="9">This protein specifically catalyzes the removal of signal peptides from prolipoproteins.</text>
</comment>
<gene>
    <name evidence="9" type="primary">lspA</name>
    <name evidence="11" type="ORF">FHX39_003216</name>
</gene>
<keyword evidence="3 9" id="KW-0645">Protease</keyword>
<feature type="transmembrane region" description="Helical" evidence="9">
    <location>
        <begin position="93"/>
        <end position="111"/>
    </location>
</feature>
<evidence type="ECO:0000256" key="5">
    <source>
        <dbReference type="ARBA" id="ARBA00022750"/>
    </source>
</evidence>
<evidence type="ECO:0000256" key="4">
    <source>
        <dbReference type="ARBA" id="ARBA00022692"/>
    </source>
</evidence>
<keyword evidence="2 9" id="KW-1003">Cell membrane</keyword>
<comment type="catalytic activity">
    <reaction evidence="9">
        <text>Release of signal peptides from bacterial membrane prolipoproteins. Hydrolyzes -Xaa-Yaa-Zaa-|-(S,diacylglyceryl)Cys-, in which Xaa is hydrophobic (preferably Leu), and Yaa (Ala or Ser) and Zaa (Gly or Ala) have small, neutral side chains.</text>
        <dbReference type="EC" id="3.4.23.36"/>
    </reaction>
</comment>
<evidence type="ECO:0000256" key="9">
    <source>
        <dbReference type="HAMAP-Rule" id="MF_00161"/>
    </source>
</evidence>
<keyword evidence="7 9" id="KW-1133">Transmembrane helix</keyword>
<keyword evidence="8 9" id="KW-0472">Membrane</keyword>
<dbReference type="GO" id="GO:0004190">
    <property type="term" value="F:aspartic-type endopeptidase activity"/>
    <property type="evidence" value="ECO:0007669"/>
    <property type="project" value="UniProtKB-UniRule"/>
</dbReference>
<dbReference type="PANTHER" id="PTHR33695">
    <property type="entry name" value="LIPOPROTEIN SIGNAL PEPTIDASE"/>
    <property type="match status" value="1"/>
</dbReference>
<feature type="transmembrane region" description="Helical" evidence="9">
    <location>
        <begin position="131"/>
        <end position="157"/>
    </location>
</feature>
<dbReference type="EMBL" id="JACHZG010000001">
    <property type="protein sequence ID" value="MBB3328272.1"/>
    <property type="molecule type" value="Genomic_DNA"/>
</dbReference>
<reference evidence="11 12" key="1">
    <citation type="submission" date="2020-08" db="EMBL/GenBank/DDBJ databases">
        <title>Sequencing the genomes of 1000 actinobacteria strains.</title>
        <authorList>
            <person name="Klenk H.-P."/>
        </authorList>
    </citation>
    <scope>NUCLEOTIDE SEQUENCE [LARGE SCALE GENOMIC DNA]</scope>
    <source>
        <strain evidence="11 12">DSM 11053</strain>
    </source>
</reference>
<evidence type="ECO:0000256" key="6">
    <source>
        <dbReference type="ARBA" id="ARBA00022801"/>
    </source>
</evidence>
<dbReference type="EC" id="3.4.23.36" evidence="9"/>
<dbReference type="PRINTS" id="PR00781">
    <property type="entry name" value="LIPOSIGPTASE"/>
</dbReference>
<dbReference type="GO" id="GO:0005886">
    <property type="term" value="C:plasma membrane"/>
    <property type="evidence" value="ECO:0007669"/>
    <property type="project" value="UniProtKB-SubCell"/>
</dbReference>
<dbReference type="PANTHER" id="PTHR33695:SF1">
    <property type="entry name" value="LIPOPROTEIN SIGNAL PEPTIDASE"/>
    <property type="match status" value="1"/>
</dbReference>
<keyword evidence="6 9" id="KW-0378">Hydrolase</keyword>
<keyword evidence="5 9" id="KW-0064">Aspartyl protease</keyword>
<feature type="transmembrane region" description="Helical" evidence="9">
    <location>
        <begin position="12"/>
        <end position="36"/>
    </location>
</feature>
<feature type="active site" evidence="9">
    <location>
        <position position="127"/>
    </location>
</feature>
<organism evidence="11 12">
    <name type="scientific">Microlunatus antarcticus</name>
    <dbReference type="NCBI Taxonomy" id="53388"/>
    <lineage>
        <taxon>Bacteria</taxon>
        <taxon>Bacillati</taxon>
        <taxon>Actinomycetota</taxon>
        <taxon>Actinomycetes</taxon>
        <taxon>Propionibacteriales</taxon>
        <taxon>Propionibacteriaceae</taxon>
        <taxon>Microlunatus</taxon>
    </lineage>
</organism>
<accession>A0A7W5JXQ2</accession>
<dbReference type="UniPathway" id="UPA00665"/>
<dbReference type="Proteomes" id="UP000565572">
    <property type="component" value="Unassembled WGS sequence"/>
</dbReference>
<comment type="subcellular location">
    <subcellularLocation>
        <location evidence="9">Cell membrane</location>
        <topology evidence="9">Multi-pass membrane protein</topology>
    </subcellularLocation>
</comment>
<feature type="transmembrane region" description="Helical" evidence="9">
    <location>
        <begin position="66"/>
        <end position="86"/>
    </location>
</feature>
<comment type="caution">
    <text evidence="11">The sequence shown here is derived from an EMBL/GenBank/DDBJ whole genome shotgun (WGS) entry which is preliminary data.</text>
</comment>
<evidence type="ECO:0000256" key="7">
    <source>
        <dbReference type="ARBA" id="ARBA00022989"/>
    </source>
</evidence>
<keyword evidence="12" id="KW-1185">Reference proteome</keyword>
<evidence type="ECO:0000256" key="3">
    <source>
        <dbReference type="ARBA" id="ARBA00022670"/>
    </source>
</evidence>
<dbReference type="HAMAP" id="MF_00161">
    <property type="entry name" value="LspA"/>
    <property type="match status" value="1"/>
</dbReference>
<evidence type="ECO:0000313" key="12">
    <source>
        <dbReference type="Proteomes" id="UP000565572"/>
    </source>
</evidence>
<comment type="similarity">
    <text evidence="1 9 10">Belongs to the peptidase A8 family.</text>
</comment>
<evidence type="ECO:0000313" key="11">
    <source>
        <dbReference type="EMBL" id="MBB3328272.1"/>
    </source>
</evidence>
<dbReference type="GO" id="GO:0006508">
    <property type="term" value="P:proteolysis"/>
    <property type="evidence" value="ECO:0007669"/>
    <property type="project" value="UniProtKB-KW"/>
</dbReference>
<evidence type="ECO:0000256" key="10">
    <source>
        <dbReference type="RuleBase" id="RU004181"/>
    </source>
</evidence>
<sequence length="175" mass="18663">MPEVEHRPRLWPLFGAIALVALALDVVTKVAVVTYLEPEVGVPVVGNLLTLRLIRNPGAAFSQGEGFTWVFAVAAVLVLGFVLIRLVPRLGHLGWTVALALLAAGVAGNLADRLFRAPGPFRGHVVDFLQLPHWPIFNVADMCITTAAVMIVVLSLIKNVGIDGRHPGDDQPGSA</sequence>
<dbReference type="Pfam" id="PF01252">
    <property type="entry name" value="Peptidase_A8"/>
    <property type="match status" value="1"/>
</dbReference>
<dbReference type="AlphaFoldDB" id="A0A7W5JXQ2"/>
<evidence type="ECO:0000256" key="8">
    <source>
        <dbReference type="ARBA" id="ARBA00023136"/>
    </source>
</evidence>